<name>A0AAV2JH51_KNICA</name>
<feature type="compositionally biased region" description="Basic and acidic residues" evidence="6">
    <location>
        <begin position="1567"/>
        <end position="1581"/>
    </location>
</feature>
<evidence type="ECO:0000256" key="3">
    <source>
        <dbReference type="ARBA" id="ARBA00022737"/>
    </source>
</evidence>
<feature type="compositionally biased region" description="Basic and acidic residues" evidence="6">
    <location>
        <begin position="1588"/>
        <end position="1602"/>
    </location>
</feature>
<feature type="coiled-coil region" evidence="5">
    <location>
        <begin position="365"/>
        <end position="420"/>
    </location>
</feature>
<feature type="compositionally biased region" description="Basic and acidic residues" evidence="6">
    <location>
        <begin position="1784"/>
        <end position="1798"/>
    </location>
</feature>
<feature type="compositionally biased region" description="Basic and acidic residues" evidence="6">
    <location>
        <begin position="1651"/>
        <end position="1665"/>
    </location>
</feature>
<feature type="coiled-coil region" evidence="5">
    <location>
        <begin position="1127"/>
        <end position="1175"/>
    </location>
</feature>
<feature type="region of interest" description="Disordered" evidence="6">
    <location>
        <begin position="1"/>
        <end position="149"/>
    </location>
</feature>
<feature type="compositionally biased region" description="Basic and acidic residues" evidence="6">
    <location>
        <begin position="1630"/>
        <end position="1644"/>
    </location>
</feature>
<dbReference type="Proteomes" id="UP001497482">
    <property type="component" value="Chromosome 12"/>
</dbReference>
<reference evidence="7 8" key="1">
    <citation type="submission" date="2024-04" db="EMBL/GenBank/DDBJ databases">
        <authorList>
            <person name="Waldvogel A.-M."/>
            <person name="Schoenle A."/>
        </authorList>
    </citation>
    <scope>NUCLEOTIDE SEQUENCE [LARGE SCALE GENOMIC DNA]</scope>
</reference>
<dbReference type="EMBL" id="OZ035834">
    <property type="protein sequence ID" value="CAL1576108.1"/>
    <property type="molecule type" value="Genomic_DNA"/>
</dbReference>
<feature type="compositionally biased region" description="Basic and acidic residues" evidence="6">
    <location>
        <begin position="1546"/>
        <end position="1555"/>
    </location>
</feature>
<keyword evidence="8" id="KW-1185">Reference proteome</keyword>
<feature type="region of interest" description="Disordered" evidence="6">
    <location>
        <begin position="1525"/>
        <end position="1555"/>
    </location>
</feature>
<evidence type="ECO:0000256" key="4">
    <source>
        <dbReference type="ARBA" id="ARBA00023136"/>
    </source>
</evidence>
<evidence type="ECO:0000256" key="1">
    <source>
        <dbReference type="ARBA" id="ARBA00004308"/>
    </source>
</evidence>
<feature type="compositionally biased region" description="Basic and acidic residues" evidence="6">
    <location>
        <begin position="1742"/>
        <end position="1756"/>
    </location>
</feature>
<keyword evidence="5" id="KW-0175">Coiled coil</keyword>
<feature type="compositionally biased region" description="Basic and acidic residues" evidence="6">
    <location>
        <begin position="1891"/>
        <end position="1903"/>
    </location>
</feature>
<feature type="compositionally biased region" description="Polar residues" evidence="6">
    <location>
        <begin position="92"/>
        <end position="104"/>
    </location>
</feature>
<comment type="subcellular location">
    <subcellularLocation>
        <location evidence="1">Endomembrane system</location>
    </subcellularLocation>
</comment>
<sequence>MSTSERPQTNSEEKDKEAMGEVTQVPIDGKGPLTLEESTLKQDPALDVLTSTDEVPSNVLEAAVSVTEDQEELQETDRGDETLEVVVKEQEGNNAPDNEQTSGELTFEIGRDKPTPVQKKVSATETDALKIPESSSTSAGADGTQLQGLGTPQETIAANEEEPESVMTNIFSEIQLLMESGPSCQLIQVKPVEPTPEAQFLSSAPDQDHVDQLLVRVLVCKNQPVPTSPRAAEGQLQEVQEVREASMVLLSLLCDLRREDQVSSQASELVEDQVRSWVQDLDSLVLKKQSELQLVSDYTHQQQQAQTGLEETRQDQASLSAGHNCSEEVQRLRSLQRTLEKRRSVLLQLKVLHKKLLLVLSRSDQASARDQLRNLQDQWRRVEREVQGSLYHKNAISYKTECLKAEVDLLTSQLQDISNELQMISTRGWTSNEAQKLMVLNAELSAACHKYSCLKDLAEEVSAHSQWEKDREEIRDGLQRVERELSQCQEDIGSKSQSSSNPIMEKILEVMRNAFAWARKTETDIEGRRRRVCLLPEQVHRQLRDLKKLQFEVTNKQGQLEALEEEVHELLPQLHEEDEAPMINASLKSLEELSKLTMEKLVQTIRETESGLQTRERLSQQLSDLETWILTYFSKDPFCSSDLQMSSQDLELQARRTLESQEEAEKQAAICEALLVTSKEIASELSVAENCHLFDRLLHLQDCIQDITEEEQSNKEEIQESIRMVESSRQKLVPIEKSLRHMLVDLSRPKFPVTRKSLLALRPLRNTLAEHKSQVERLERWSTQEKTKELQSLITNLETKMSALEPKATDHELYLDLRRFLEELKEAMKDQVRRAKDGSDDIHKYKRCQSLLVQFPTINVLCQEVKSKLQEISADLYPSQLSSEQQRQKQAEEALAAMETSLDNTLTIIEGTLLKHLDLQTETRSSRAFLNTTLKALDQVELQELSKPAVDGEYQRLLTLRRTIKLRLRAWDVLRRKGNKWEPATADINQLKTRVLQECDTQLEHLSEVRDSFRSFSSTLRRLVLVLVLVDLRLRRGVGPRGLCSERWQQIQSSLDSLDQDFQRLQDQLSSCFRANRLLPVSVVQQHLEETLSQLLLMKTTVKARARLQLEALSSCVEEQRLYCKLRDDVTQRLEKAEESVNELMSRRVSSLHDCEQQQQQLQTLSSELESLLRSCCPESSCRGHREATVVRVFSRLSSVWRHCHILRHRSNKRIRDWAQVTVCVEEAETTLSLLEQDLPSLLPLHSPIEQPLLPLLSPTEELAELVQTWDQFQDRVDCEQRSVLALELRVARLVGVSAHMDQAPPTALCQRLQGLHQQYQRVSESSSLGLSSCRSELEQRETTRGELQRLRLRLEETDHLLSQRHPRDIQVRQGPGETDYLLSQRHPWDIQVRQGPGETDHLLSQRHPWDIQVRQGPGETDHLLSQRHPRDIQVRQGPGETDHHLSQRHPRDIQVRQGSGETDHLLSQRHPRDIQVRQGPGETDHLLSQRHPWDIQVRQGPGETDHLLSQRYPRDIQVRQGLGDTDHLLSQRHPRDIQVRQGPGETDHLLSQRHPRDIQVRQGLGDTDHHLSQRHPRDIQVRQGPGETDHHLSQRHPRDIQVRQGPGETDHLLSQRHPRDIQVRQGPGETDHLLSQRHPRDIQVRQGPGETDHHLSQRHPRDIQVRQGPGETDHLLSQRHPRDIQRHPRDIQVRQGPGETDHHLSQRHPRDIQVRQGPGETDHLLSQRHPRDIQVRQGPGETDHLLSQRHPRDIQVRQGPGETDHLLSQRHPRDIQVRQGPGDTDHHLSQRHPRDIQVRQGPGETDHHLSQKHPRDIQVRQGPGETDHLLSQRHPRDIQVRQGPGETDHLLSQRHPRDIQMVLLQFLAHKSELYKISTSICNKYQTRPETGPETRPEIRPETEPETGPQIRPGFGPESLIPGEILTLLQETRAIMDQVEPKVQDAVEKSGSVYRLGMKLSEIQSGLNSVQKRLDQRSPTVAEAKVTQKRVWDELDVWHSCLAALEVEVQDLERPEEALLLTERLVEVQHIHTQLAKRAEQRTTLISKIHSWQQEHQEMILSSQSWINEAKTWLAAPATYTSAKCLTSHVHALQVVLGDSEQIRSTLRSFSLILDDMSEVCDITALQNQLQDQDRDVARVQDSFTEPLSRLRQAAAEAESIEAEVRQMEKDVSEIKELLVSPENTPGSRLQRLKLVEEKISQMQRTISEVQSRRLVQDLPQTLCVFTVIDHLHTLIQELHKNVPVLFVPQQNSPRQSPFLPRQTAEAPPPASSSPYHTPRQSPFMPQFKNAEEGEGQVSRLKEDVLKSPGAELQTVKTCDITQSTGASPSDGASGVMWWLWDRFVADTAQVKGPW</sequence>
<feature type="compositionally biased region" description="Basic and acidic residues" evidence="6">
    <location>
        <begin position="1700"/>
        <end position="1714"/>
    </location>
</feature>
<evidence type="ECO:0000313" key="7">
    <source>
        <dbReference type="EMBL" id="CAL1576108.1"/>
    </source>
</evidence>
<feature type="compositionally biased region" description="Basic and acidic residues" evidence="6">
    <location>
        <begin position="75"/>
        <end position="91"/>
    </location>
</feature>
<feature type="compositionally biased region" description="Basic and acidic residues" evidence="6">
    <location>
        <begin position="1672"/>
        <end position="1693"/>
    </location>
</feature>
<feature type="coiled-coil region" evidence="5">
    <location>
        <begin position="2123"/>
        <end position="2213"/>
    </location>
</feature>
<feature type="region of interest" description="Disordered" evidence="6">
    <location>
        <begin position="1434"/>
        <end position="1453"/>
    </location>
</feature>
<keyword evidence="4" id="KW-0472">Membrane</keyword>
<feature type="compositionally biased region" description="Polar residues" evidence="6">
    <location>
        <begin position="133"/>
        <end position="149"/>
    </location>
</feature>
<evidence type="ECO:0000256" key="2">
    <source>
        <dbReference type="ARBA" id="ARBA00022553"/>
    </source>
</evidence>
<evidence type="ECO:0000313" key="8">
    <source>
        <dbReference type="Proteomes" id="UP001497482"/>
    </source>
</evidence>
<protein>
    <recommendedName>
        <fullName evidence="9">KASH domain-containing protein</fullName>
    </recommendedName>
</protein>
<feature type="compositionally biased region" description="Basic and acidic residues" evidence="6">
    <location>
        <begin position="1441"/>
        <end position="1453"/>
    </location>
</feature>
<feature type="compositionally biased region" description="Basic and acidic residues" evidence="6">
    <location>
        <begin position="1609"/>
        <end position="1623"/>
    </location>
</feature>
<keyword evidence="2" id="KW-0597">Phosphoprotein</keyword>
<keyword evidence="3" id="KW-0677">Repeat</keyword>
<feature type="compositionally biased region" description="Basic and acidic residues" evidence="6">
    <location>
        <begin position="1721"/>
        <end position="1735"/>
    </location>
</feature>
<feature type="compositionally biased region" description="Basic and acidic residues" evidence="6">
    <location>
        <begin position="1826"/>
        <end position="1840"/>
    </location>
</feature>
<dbReference type="PANTHER" id="PTHR14514:SF7">
    <property type="entry name" value="KASH DOMAIN-CONTAINING PROTEIN"/>
    <property type="match status" value="1"/>
</dbReference>
<gene>
    <name evidence="7" type="ORF">KC01_LOCUS7562</name>
</gene>
<feature type="compositionally biased region" description="Basic and acidic residues" evidence="6">
    <location>
        <begin position="1805"/>
        <end position="1819"/>
    </location>
</feature>
<feature type="region of interest" description="Disordered" evidence="6">
    <location>
        <begin position="1886"/>
        <end position="1917"/>
    </location>
</feature>
<evidence type="ECO:0000256" key="5">
    <source>
        <dbReference type="SAM" id="Coils"/>
    </source>
</evidence>
<feature type="compositionally biased region" description="Polar residues" evidence="6">
    <location>
        <begin position="1"/>
        <end position="10"/>
    </location>
</feature>
<feature type="compositionally biased region" description="Basic and acidic residues" evidence="6">
    <location>
        <begin position="1483"/>
        <end position="1492"/>
    </location>
</feature>
<feature type="compositionally biased region" description="Basic and acidic residues" evidence="6">
    <location>
        <begin position="1525"/>
        <end position="1539"/>
    </location>
</feature>
<feature type="compositionally biased region" description="Basic and acidic residues" evidence="6">
    <location>
        <begin position="1462"/>
        <end position="1476"/>
    </location>
</feature>
<evidence type="ECO:0000256" key="6">
    <source>
        <dbReference type="SAM" id="MobiDB-lite"/>
    </source>
</evidence>
<dbReference type="PANTHER" id="PTHR14514">
    <property type="entry name" value="PKA ANCHORING PROTEIN"/>
    <property type="match status" value="1"/>
</dbReference>
<proteinExistence type="predicted"/>
<feature type="coiled-coil region" evidence="5">
    <location>
        <begin position="464"/>
        <end position="491"/>
    </location>
</feature>
<feature type="region of interest" description="Disordered" evidence="6">
    <location>
        <begin position="1462"/>
        <end position="1492"/>
    </location>
</feature>
<evidence type="ECO:0008006" key="9">
    <source>
        <dbReference type="Google" id="ProtNLM"/>
    </source>
</evidence>
<organism evidence="7 8">
    <name type="scientific">Knipowitschia caucasica</name>
    <name type="common">Caucasian dwarf goby</name>
    <name type="synonym">Pomatoschistus caucasicus</name>
    <dbReference type="NCBI Taxonomy" id="637954"/>
    <lineage>
        <taxon>Eukaryota</taxon>
        <taxon>Metazoa</taxon>
        <taxon>Chordata</taxon>
        <taxon>Craniata</taxon>
        <taxon>Vertebrata</taxon>
        <taxon>Euteleostomi</taxon>
        <taxon>Actinopterygii</taxon>
        <taxon>Neopterygii</taxon>
        <taxon>Teleostei</taxon>
        <taxon>Neoteleostei</taxon>
        <taxon>Acanthomorphata</taxon>
        <taxon>Gobiaria</taxon>
        <taxon>Gobiiformes</taxon>
        <taxon>Gobioidei</taxon>
        <taxon>Gobiidae</taxon>
        <taxon>Gobiinae</taxon>
        <taxon>Knipowitschia</taxon>
    </lineage>
</organism>
<feature type="region of interest" description="Disordered" evidence="6">
    <location>
        <begin position="1567"/>
        <end position="1855"/>
    </location>
</feature>
<feature type="region of interest" description="Disordered" evidence="6">
    <location>
        <begin position="2252"/>
        <end position="2296"/>
    </location>
</feature>
<feature type="compositionally biased region" description="Basic and acidic residues" evidence="6">
    <location>
        <begin position="1763"/>
        <end position="1777"/>
    </location>
</feature>
<accession>A0AAV2JH51</accession>